<accession>A0A448MK17</accession>
<evidence type="ECO:0000313" key="1">
    <source>
        <dbReference type="EMBL" id="VEH65528.1"/>
    </source>
</evidence>
<sequence>MGAGRVASDSTDAINGSQLYNVLNYMGFNVHNNADQSVARINNNRHIQFKDGELTKVVVVPKIMVQMYLLLLM</sequence>
<gene>
    <name evidence="1" type="ORF">NCTC8284_00673</name>
</gene>
<dbReference type="AlphaFoldDB" id="A0A448MK17"/>
<protein>
    <submittedName>
        <fullName evidence="1">Uncharacterized protein</fullName>
    </submittedName>
</protein>
<proteinExistence type="predicted"/>
<dbReference type="EMBL" id="LR134405">
    <property type="protein sequence ID" value="VEH65528.1"/>
    <property type="molecule type" value="Genomic_DNA"/>
</dbReference>
<organism evidence="1 2">
    <name type="scientific">Rodentibacter pneumotropicus</name>
    <dbReference type="NCBI Taxonomy" id="758"/>
    <lineage>
        <taxon>Bacteria</taxon>
        <taxon>Pseudomonadati</taxon>
        <taxon>Pseudomonadota</taxon>
        <taxon>Gammaproteobacteria</taxon>
        <taxon>Pasteurellales</taxon>
        <taxon>Pasteurellaceae</taxon>
        <taxon>Rodentibacter</taxon>
    </lineage>
</organism>
<dbReference type="Gene3D" id="1.20.5.170">
    <property type="match status" value="1"/>
</dbReference>
<evidence type="ECO:0000313" key="2">
    <source>
        <dbReference type="Proteomes" id="UP000278733"/>
    </source>
</evidence>
<reference evidence="1 2" key="1">
    <citation type="submission" date="2018-12" db="EMBL/GenBank/DDBJ databases">
        <authorList>
            <consortium name="Pathogen Informatics"/>
        </authorList>
    </citation>
    <scope>NUCLEOTIDE SEQUENCE [LARGE SCALE GENOMIC DNA]</scope>
    <source>
        <strain evidence="1 2">NCTC8284</strain>
    </source>
</reference>
<dbReference type="Proteomes" id="UP000278733">
    <property type="component" value="Chromosome"/>
</dbReference>
<name>A0A448MK17_9PAST</name>
<dbReference type="KEGG" id="rpne:NCTC8284_00673"/>